<dbReference type="HOGENOM" id="CLU_3237871_0_0_10"/>
<sequence length="43" mass="4889">MSVQGKKVSKLMMQVLKYLSARAAVCRGQQLYGRFVLAHCFLK</sequence>
<organism evidence="1 2">
    <name type="scientific">Alloprevotella tannerae ATCC 51259</name>
    <dbReference type="NCBI Taxonomy" id="626522"/>
    <lineage>
        <taxon>Bacteria</taxon>
        <taxon>Pseudomonadati</taxon>
        <taxon>Bacteroidota</taxon>
        <taxon>Bacteroidia</taxon>
        <taxon>Bacteroidales</taxon>
        <taxon>Prevotellaceae</taxon>
        <taxon>Alloprevotella</taxon>
    </lineage>
</organism>
<gene>
    <name evidence="1" type="ORF">GCWU000325_00787</name>
</gene>
<evidence type="ECO:0000313" key="2">
    <source>
        <dbReference type="Proteomes" id="UP000003460"/>
    </source>
</evidence>
<keyword evidence="2" id="KW-1185">Reference proteome</keyword>
<accession>C9LF06</accession>
<protein>
    <submittedName>
        <fullName evidence="1">Uncharacterized protein</fullName>
    </submittedName>
</protein>
<name>C9LF06_9BACT</name>
<dbReference type="Proteomes" id="UP000003460">
    <property type="component" value="Unassembled WGS sequence"/>
</dbReference>
<comment type="caution">
    <text evidence="1">The sequence shown here is derived from an EMBL/GenBank/DDBJ whole genome shotgun (WGS) entry which is preliminary data.</text>
</comment>
<dbReference type="STRING" id="626522.GCWU000325_00787"/>
<dbReference type="AlphaFoldDB" id="C9LF06"/>
<reference evidence="1" key="1">
    <citation type="submission" date="2009-09" db="EMBL/GenBank/DDBJ databases">
        <authorList>
            <person name="Weinstock G."/>
            <person name="Sodergren E."/>
            <person name="Clifton S."/>
            <person name="Fulton L."/>
            <person name="Fulton B."/>
            <person name="Courtney L."/>
            <person name="Fronick C."/>
            <person name="Harrison M."/>
            <person name="Strong C."/>
            <person name="Farmer C."/>
            <person name="Delahaunty K."/>
            <person name="Markovic C."/>
            <person name="Hall O."/>
            <person name="Minx P."/>
            <person name="Tomlinson C."/>
            <person name="Mitreva M."/>
            <person name="Nelson J."/>
            <person name="Hou S."/>
            <person name="Wollam A."/>
            <person name="Pepin K.H."/>
            <person name="Johnson M."/>
            <person name="Bhonagiri V."/>
            <person name="Nash W.E."/>
            <person name="Warren W."/>
            <person name="Chinwalla A."/>
            <person name="Mardis E.R."/>
            <person name="Wilson R.K."/>
        </authorList>
    </citation>
    <scope>NUCLEOTIDE SEQUENCE [LARGE SCALE GENOMIC DNA]</scope>
    <source>
        <strain evidence="1">ATCC 51259</strain>
    </source>
</reference>
<evidence type="ECO:0000313" key="1">
    <source>
        <dbReference type="EMBL" id="EEX72325.1"/>
    </source>
</evidence>
<dbReference type="EMBL" id="ACIJ02000016">
    <property type="protein sequence ID" value="EEX72325.1"/>
    <property type="molecule type" value="Genomic_DNA"/>
</dbReference>
<proteinExistence type="predicted"/>